<evidence type="ECO:0000256" key="1">
    <source>
        <dbReference type="SAM" id="MobiDB-lite"/>
    </source>
</evidence>
<feature type="compositionally biased region" description="Low complexity" evidence="1">
    <location>
        <begin position="291"/>
        <end position="303"/>
    </location>
</feature>
<feature type="region of interest" description="Disordered" evidence="1">
    <location>
        <begin position="276"/>
        <end position="354"/>
    </location>
</feature>
<feature type="compositionally biased region" description="Basic residues" evidence="1">
    <location>
        <begin position="281"/>
        <end position="290"/>
    </location>
</feature>
<dbReference type="GO" id="GO:0005739">
    <property type="term" value="C:mitochondrion"/>
    <property type="evidence" value="ECO:0007669"/>
    <property type="project" value="TreeGrafter"/>
</dbReference>
<dbReference type="SUPFAM" id="SSF52540">
    <property type="entry name" value="P-loop containing nucleoside triphosphate hydrolases"/>
    <property type="match status" value="1"/>
</dbReference>
<evidence type="ECO:0000313" key="3">
    <source>
        <dbReference type="Proteomes" id="UP000218209"/>
    </source>
</evidence>
<accession>A0A1X6PKA5</accession>
<evidence type="ECO:0000313" key="2">
    <source>
        <dbReference type="EMBL" id="OSX81279.1"/>
    </source>
</evidence>
<organism evidence="2 3">
    <name type="scientific">Porphyra umbilicalis</name>
    <name type="common">Purple laver</name>
    <name type="synonym">Red alga</name>
    <dbReference type="NCBI Taxonomy" id="2786"/>
    <lineage>
        <taxon>Eukaryota</taxon>
        <taxon>Rhodophyta</taxon>
        <taxon>Bangiophyceae</taxon>
        <taxon>Bangiales</taxon>
        <taxon>Bangiaceae</taxon>
        <taxon>Porphyra</taxon>
    </lineage>
</organism>
<dbReference type="PANTHER" id="PTHR46434">
    <property type="entry name" value="GENETIC INTERACTOR OF PROHIBITINS 3, MITOCHONDRIAL"/>
    <property type="match status" value="1"/>
</dbReference>
<dbReference type="Proteomes" id="UP000218209">
    <property type="component" value="Unassembled WGS sequence"/>
</dbReference>
<feature type="compositionally biased region" description="Gly residues" evidence="1">
    <location>
        <begin position="337"/>
        <end position="347"/>
    </location>
</feature>
<feature type="compositionally biased region" description="Basic and acidic residues" evidence="1">
    <location>
        <begin position="368"/>
        <end position="378"/>
    </location>
</feature>
<keyword evidence="3" id="KW-1185">Reference proteome</keyword>
<feature type="compositionally biased region" description="Basic and acidic residues" evidence="1">
    <location>
        <begin position="310"/>
        <end position="322"/>
    </location>
</feature>
<name>A0A1X6PKA5_PORUM</name>
<gene>
    <name evidence="2" type="ORF">BU14_0023s0083</name>
</gene>
<feature type="compositionally biased region" description="Basic residues" evidence="1">
    <location>
        <begin position="244"/>
        <end position="261"/>
    </location>
</feature>
<feature type="region of interest" description="Disordered" evidence="1">
    <location>
        <begin position="368"/>
        <end position="408"/>
    </location>
</feature>
<dbReference type="OrthoDB" id="1696305at2759"/>
<reference evidence="2 3" key="1">
    <citation type="submission" date="2017-03" db="EMBL/GenBank/DDBJ databases">
        <title>WGS assembly of Porphyra umbilicalis.</title>
        <authorList>
            <person name="Brawley S.H."/>
            <person name="Blouin N.A."/>
            <person name="Ficko-Blean E."/>
            <person name="Wheeler G.L."/>
            <person name="Lohr M."/>
            <person name="Goodson H.V."/>
            <person name="Jenkins J.W."/>
            <person name="Blaby-Haas C.E."/>
            <person name="Helliwell K.E."/>
            <person name="Chan C."/>
            <person name="Marriage T."/>
            <person name="Bhattacharya D."/>
            <person name="Klein A.S."/>
            <person name="Badis Y."/>
            <person name="Brodie J."/>
            <person name="Cao Y."/>
            <person name="Collen J."/>
            <person name="Dittami S.M."/>
            <person name="Gachon C.M."/>
            <person name="Green B.R."/>
            <person name="Karpowicz S."/>
            <person name="Kim J.W."/>
            <person name="Kudahl U."/>
            <person name="Lin S."/>
            <person name="Michel G."/>
            <person name="Mittag M."/>
            <person name="Olson B.J."/>
            <person name="Pangilinan J."/>
            <person name="Peng Y."/>
            <person name="Qiu H."/>
            <person name="Shu S."/>
            <person name="Singer J.T."/>
            <person name="Smith A.G."/>
            <person name="Sprecher B.N."/>
            <person name="Wagner V."/>
            <person name="Wang W."/>
            <person name="Wang Z.-Y."/>
            <person name="Yan J."/>
            <person name="Yarish C."/>
            <person name="Zoeuner-Riek S."/>
            <person name="Zhuang Y."/>
            <person name="Zou Y."/>
            <person name="Lindquist E.A."/>
            <person name="Grimwood J."/>
            <person name="Barry K."/>
            <person name="Rokhsar D.S."/>
            <person name="Schmutz J."/>
            <person name="Stiller J.W."/>
            <person name="Grossman A.R."/>
            <person name="Prochnik S.E."/>
        </authorList>
    </citation>
    <scope>NUCLEOTIDE SEQUENCE [LARGE SCALE GENOMIC DNA]</scope>
    <source>
        <strain evidence="2">4086291</strain>
    </source>
</reference>
<feature type="compositionally biased region" description="Basic residues" evidence="1">
    <location>
        <begin position="392"/>
        <end position="402"/>
    </location>
</feature>
<dbReference type="InterPro" id="IPR050896">
    <property type="entry name" value="Mito_lipid_metab_GTPase"/>
</dbReference>
<dbReference type="AlphaFoldDB" id="A0A1X6PKA5"/>
<protein>
    <submittedName>
        <fullName evidence="2">Uncharacterized protein</fullName>
    </submittedName>
</protein>
<feature type="compositionally biased region" description="Low complexity" evidence="1">
    <location>
        <begin position="196"/>
        <end position="207"/>
    </location>
</feature>
<dbReference type="PANTHER" id="PTHR46434:SF1">
    <property type="entry name" value="GENETIC INTERACTOR OF PROHIBITINS 3, MITOCHONDRIAL"/>
    <property type="match status" value="1"/>
</dbReference>
<sequence length="408" mass="45179">MALNKADLLPAGYSPARVARWARTEARALGVGALTSVHVTSARTGAGVKELLADAIALGRRTDADVYVVGAANVGKSTLINQLLAGADRLRGGKALAASERSRIRGSRPPWRRRPRRPWPPKWGGGGGAGRGRWRRRCRRRRRRQPCRRRRRRRRARRRGRDDARGGARRAQAGSRGARRQTLDHVRHPRHDARHGAGAARRAALPLRHPRRHPPPVAHPPPHRRRTPRGPPGQAPDARDAPPRRRQGPLPRRPRAHRRGRRAPLFLLRLCVGRRQGAPGARRRRGRLCRPPHGGAPHAPVRGGPRGGARRVDGTGRDGDRRRLAHRRRRRGAVGPRVGGADGGGRGDAARRDAVGRRRLCARRAHALRDGGGGERVHGGGVVNRLAERKSRQGRSRRRRKAGGRDEW</sequence>
<feature type="compositionally biased region" description="Basic residues" evidence="1">
    <location>
        <begin position="323"/>
        <end position="332"/>
    </location>
</feature>
<proteinExistence type="predicted"/>
<dbReference type="InterPro" id="IPR027417">
    <property type="entry name" value="P-loop_NTPase"/>
</dbReference>
<feature type="compositionally biased region" description="Basic residues" evidence="1">
    <location>
        <begin position="104"/>
        <end position="119"/>
    </location>
</feature>
<dbReference type="Gene3D" id="3.40.50.300">
    <property type="entry name" value="P-loop containing nucleotide triphosphate hydrolases"/>
    <property type="match status" value="1"/>
</dbReference>
<feature type="region of interest" description="Disordered" evidence="1">
    <location>
        <begin position="95"/>
        <end position="261"/>
    </location>
</feature>
<feature type="compositionally biased region" description="Basic residues" evidence="1">
    <location>
        <begin position="132"/>
        <end position="159"/>
    </location>
</feature>
<dbReference type="EMBL" id="KV918764">
    <property type="protein sequence ID" value="OSX81279.1"/>
    <property type="molecule type" value="Genomic_DNA"/>
</dbReference>